<evidence type="ECO:0000256" key="4">
    <source>
        <dbReference type="ARBA" id="ARBA00022496"/>
    </source>
</evidence>
<comment type="subcellular location">
    <subcellularLocation>
        <location evidence="1 11">Cell outer membrane</location>
        <topology evidence="1 11">Multi-pass membrane protein</topology>
    </subcellularLocation>
</comment>
<evidence type="ECO:0000259" key="14">
    <source>
        <dbReference type="Pfam" id="PF00593"/>
    </source>
</evidence>
<dbReference type="RefSeq" id="WP_422920998.1">
    <property type="nucleotide sequence ID" value="NZ_JAMZEJ010000010.1"/>
</dbReference>
<keyword evidence="3 11" id="KW-1134">Transmembrane beta strand</keyword>
<keyword evidence="10 11" id="KW-0998">Cell outer membrane</keyword>
<dbReference type="Pfam" id="PF07715">
    <property type="entry name" value="Plug"/>
    <property type="match status" value="1"/>
</dbReference>
<keyword evidence="4" id="KW-0410">Iron transport</keyword>
<feature type="region of interest" description="Disordered" evidence="13">
    <location>
        <begin position="1"/>
        <end position="35"/>
    </location>
</feature>
<dbReference type="Proteomes" id="UP001524547">
    <property type="component" value="Unassembled WGS sequence"/>
</dbReference>
<evidence type="ECO:0000256" key="8">
    <source>
        <dbReference type="ARBA" id="ARBA00023077"/>
    </source>
</evidence>
<comment type="similarity">
    <text evidence="11 12">Belongs to the TonB-dependent receptor family.</text>
</comment>
<evidence type="ECO:0000256" key="7">
    <source>
        <dbReference type="ARBA" id="ARBA00023065"/>
    </source>
</evidence>
<evidence type="ECO:0000256" key="2">
    <source>
        <dbReference type="ARBA" id="ARBA00022448"/>
    </source>
</evidence>
<name>A0ABT1W0W0_9PROT</name>
<dbReference type="PROSITE" id="PS52016">
    <property type="entry name" value="TONB_DEPENDENT_REC_3"/>
    <property type="match status" value="1"/>
</dbReference>
<keyword evidence="8 12" id="KW-0798">TonB box</keyword>
<reference evidence="16 17" key="1">
    <citation type="submission" date="2022-06" db="EMBL/GenBank/DDBJ databases">
        <title>Rhizosaccharibacter gen. nov. sp. nov. KSS12, endophytic bacteria isolated from sugarcane.</title>
        <authorList>
            <person name="Pitiwittayakul N."/>
        </authorList>
    </citation>
    <scope>NUCLEOTIDE SEQUENCE [LARGE SCALE GENOMIC DNA]</scope>
    <source>
        <strain evidence="16 17">KSS12</strain>
    </source>
</reference>
<evidence type="ECO:0000259" key="15">
    <source>
        <dbReference type="Pfam" id="PF07715"/>
    </source>
</evidence>
<evidence type="ECO:0000256" key="3">
    <source>
        <dbReference type="ARBA" id="ARBA00022452"/>
    </source>
</evidence>
<dbReference type="InterPro" id="IPR036942">
    <property type="entry name" value="Beta-barrel_TonB_sf"/>
</dbReference>
<dbReference type="InterPro" id="IPR037066">
    <property type="entry name" value="Plug_dom_sf"/>
</dbReference>
<evidence type="ECO:0000256" key="6">
    <source>
        <dbReference type="ARBA" id="ARBA00023004"/>
    </source>
</evidence>
<evidence type="ECO:0000256" key="9">
    <source>
        <dbReference type="ARBA" id="ARBA00023136"/>
    </source>
</evidence>
<dbReference type="InterPro" id="IPR000531">
    <property type="entry name" value="Beta-barrel_TonB"/>
</dbReference>
<keyword evidence="6" id="KW-0408">Iron</keyword>
<evidence type="ECO:0000256" key="11">
    <source>
        <dbReference type="PROSITE-ProRule" id="PRU01360"/>
    </source>
</evidence>
<dbReference type="SUPFAM" id="SSF56935">
    <property type="entry name" value="Porins"/>
    <property type="match status" value="1"/>
</dbReference>
<evidence type="ECO:0000313" key="16">
    <source>
        <dbReference type="EMBL" id="MCQ8242243.1"/>
    </source>
</evidence>
<dbReference type="InterPro" id="IPR012910">
    <property type="entry name" value="Plug_dom"/>
</dbReference>
<keyword evidence="5 11" id="KW-0812">Transmembrane</keyword>
<feature type="domain" description="TonB-dependent receptor plug" evidence="15">
    <location>
        <begin position="37"/>
        <end position="148"/>
    </location>
</feature>
<dbReference type="InterPro" id="IPR039426">
    <property type="entry name" value="TonB-dep_rcpt-like"/>
</dbReference>
<accession>A0ABT1W0W0</accession>
<keyword evidence="9 11" id="KW-0472">Membrane</keyword>
<dbReference type="PANTHER" id="PTHR32552:SF81">
    <property type="entry name" value="TONB-DEPENDENT OUTER MEMBRANE RECEPTOR"/>
    <property type="match status" value="1"/>
</dbReference>
<dbReference type="Gene3D" id="2.170.130.10">
    <property type="entry name" value="TonB-dependent receptor, plug domain"/>
    <property type="match status" value="1"/>
</dbReference>
<dbReference type="PANTHER" id="PTHR32552">
    <property type="entry name" value="FERRICHROME IRON RECEPTOR-RELATED"/>
    <property type="match status" value="1"/>
</dbReference>
<evidence type="ECO:0000313" key="17">
    <source>
        <dbReference type="Proteomes" id="UP001524547"/>
    </source>
</evidence>
<evidence type="ECO:0000256" key="13">
    <source>
        <dbReference type="SAM" id="MobiDB-lite"/>
    </source>
</evidence>
<evidence type="ECO:0000256" key="5">
    <source>
        <dbReference type="ARBA" id="ARBA00022692"/>
    </source>
</evidence>
<proteinExistence type="inferred from homology"/>
<gene>
    <name evidence="16" type="ORF">NFI88_15530</name>
</gene>
<organism evidence="16 17">
    <name type="scientific">Rhizosaccharibacter radicis</name>
    <dbReference type="NCBI Taxonomy" id="2782605"/>
    <lineage>
        <taxon>Bacteria</taxon>
        <taxon>Pseudomonadati</taxon>
        <taxon>Pseudomonadota</taxon>
        <taxon>Alphaproteobacteria</taxon>
        <taxon>Acetobacterales</taxon>
        <taxon>Acetobacteraceae</taxon>
        <taxon>Rhizosaccharibacter</taxon>
    </lineage>
</organism>
<keyword evidence="17" id="KW-1185">Reference proteome</keyword>
<dbReference type="EMBL" id="JAMZEJ010000010">
    <property type="protein sequence ID" value="MCQ8242243.1"/>
    <property type="molecule type" value="Genomic_DNA"/>
</dbReference>
<keyword evidence="16" id="KW-0675">Receptor</keyword>
<evidence type="ECO:0000256" key="1">
    <source>
        <dbReference type="ARBA" id="ARBA00004571"/>
    </source>
</evidence>
<comment type="caution">
    <text evidence="16">The sequence shown here is derived from an EMBL/GenBank/DDBJ whole genome shotgun (WGS) entry which is preliminary data.</text>
</comment>
<keyword evidence="7" id="KW-0406">Ion transport</keyword>
<dbReference type="Gene3D" id="2.40.170.20">
    <property type="entry name" value="TonB-dependent receptor, beta-barrel domain"/>
    <property type="match status" value="1"/>
</dbReference>
<feature type="domain" description="TonB-dependent receptor-like beta-barrel" evidence="14">
    <location>
        <begin position="245"/>
        <end position="652"/>
    </location>
</feature>
<evidence type="ECO:0000256" key="12">
    <source>
        <dbReference type="RuleBase" id="RU003357"/>
    </source>
</evidence>
<protein>
    <submittedName>
        <fullName evidence="16">TonB-dependent receptor</fullName>
    </submittedName>
</protein>
<evidence type="ECO:0000256" key="10">
    <source>
        <dbReference type="ARBA" id="ARBA00023237"/>
    </source>
</evidence>
<keyword evidence="2 11" id="KW-0813">Transport</keyword>
<sequence>MTAQAGVRPAPAEDTQNEQIEVTGKRRSAADTERARLREVPGGTSVVDQALVQKGRVFTSQDILAFQPGVYAQSSGGGDGLKISIRGSGLQTGTNYFRQGIYILFDGLPVTGPGGTPYELFEPLGLDYTAVLRGANAFNVGSVDLGGAIDYHTKTGYTSLPAEARYEFGSFGYQKEQLSSGKVVGALDYYVSLTNSYRTGYQDQTRATSTGVVANLGYQITPDISTRFYLRYRQTQNEYPGFLTSTQIAKDPTVAQAPYSQGYYGSNRIQPGSTWVGNKTSFRLDDRSKLDVGFVYHNYPIDIRSTNFDAVWGYDDVTASAQYTRRDDLFGHDSNTTIGFFSTTHVHGFQETRARILTGSLAKVPFGALLRRADYEGSDNNLHIGNDTNIWRGLWLTSGLSTLYARRAAYLTYPVQTGPSLYKESLDLAPRGGLRYVLTPHIQLYGNVSRTVEPPNDWEFLTGPTYASGPLTGLNASAKKLRNETALTWEIGTSGQAWNNEWSVSYYHSDVRNELLNVSTAASLATGAVTYGNASPTTHQGVETSLDTTLWRRGHTRLWLRQSYTFSQFNYKHDVQLGSNQLPGIPRHFYQGEIRLDLPGGFYGAFNAQVSSSIPIDYANTDYTRPYHIFGATIGYDDAPRGRQVFVNFQNIADKHYAAIVSPTLNDKGVPGAFLQPGDGFGVFGGVAFGFR</sequence>
<dbReference type="Pfam" id="PF00593">
    <property type="entry name" value="TonB_dep_Rec_b-barrel"/>
    <property type="match status" value="1"/>
</dbReference>